<evidence type="ECO:0000256" key="5">
    <source>
        <dbReference type="ARBA" id="ARBA00023242"/>
    </source>
</evidence>
<accession>A0ABP0U8C6</accession>
<feature type="coiled-coil region" evidence="7">
    <location>
        <begin position="114"/>
        <end position="181"/>
    </location>
</feature>
<dbReference type="InterPro" id="IPR008672">
    <property type="entry name" value="Mad1"/>
</dbReference>
<keyword evidence="10" id="KW-1185">Reference proteome</keyword>
<reference evidence="9" key="1">
    <citation type="submission" date="2024-02" db="EMBL/GenBank/DDBJ databases">
        <authorList>
            <consortium name="ELIXIR-Norway"/>
            <consortium name="Elixir Norway"/>
        </authorList>
    </citation>
    <scope>NUCLEOTIDE SEQUENCE</scope>
</reference>
<keyword evidence="6" id="KW-0131">Cell cycle</keyword>
<evidence type="ECO:0000313" key="10">
    <source>
        <dbReference type="Proteomes" id="UP001497512"/>
    </source>
</evidence>
<protein>
    <recommendedName>
        <fullName evidence="11">Mitotic spindle assembly checkpoint protein MAD1</fullName>
    </recommendedName>
</protein>
<dbReference type="PANTHER" id="PTHR23168">
    <property type="entry name" value="MITOTIC SPINDLE ASSEMBLY CHECKPOINT PROTEIN MAD1 MITOTIC ARREST DEFICIENT-LIKE PROTEIN 1"/>
    <property type="match status" value="1"/>
</dbReference>
<evidence type="ECO:0000256" key="1">
    <source>
        <dbReference type="ARBA" id="ARBA00004123"/>
    </source>
</evidence>
<proteinExistence type="inferred from homology"/>
<dbReference type="EMBL" id="OZ019894">
    <property type="protein sequence ID" value="CAK9215373.1"/>
    <property type="molecule type" value="Genomic_DNA"/>
</dbReference>
<evidence type="ECO:0008006" key="11">
    <source>
        <dbReference type="Google" id="ProtNLM"/>
    </source>
</evidence>
<dbReference type="Gene3D" id="6.10.250.90">
    <property type="match status" value="1"/>
</dbReference>
<keyword evidence="3" id="KW-0132">Cell division</keyword>
<feature type="compositionally biased region" description="Low complexity" evidence="8">
    <location>
        <begin position="92"/>
        <end position="106"/>
    </location>
</feature>
<sequence>MAGLADVAYWRLKMQQLEKESQAEIAELQNALLKTDSLRQQAEARAVAAEAEVADATLKLKRIERKVALLTMERDGLKAIVESYDHEEAPVSSQQQQQPGSPNTPQKKMRDMRIMELEAALADSQLHVTQLEDALAQSSHASNSSLSKAETEDLNEVYEKLKCLERECDRLRQEAAILESKLGHGDFDSSKTKVLHLIKNLEAEFHIDEHHEALQAEVNALRERVKLLEQNGEITGFAIIFRGQENRCRLLRFAGHRYQRVFADKINLFRTACFLLFGYTVLMREEKDPSTGMPVTLFTLQSIYAQNADEELLFQLNSGRMDMVANEYTTSPELERQVTTFLKNFKSYPAFIANLTMELFNKSTLG</sequence>
<evidence type="ECO:0000256" key="6">
    <source>
        <dbReference type="ARBA" id="ARBA00023306"/>
    </source>
</evidence>
<gene>
    <name evidence="9" type="ORF">CSSPTR1EN2_LOCUS12699</name>
</gene>
<name>A0ABP0U8C6_9BRYO</name>
<evidence type="ECO:0000256" key="3">
    <source>
        <dbReference type="ARBA" id="ARBA00022618"/>
    </source>
</evidence>
<dbReference type="Proteomes" id="UP001497512">
    <property type="component" value="Chromosome 2"/>
</dbReference>
<keyword evidence="5" id="KW-0539">Nucleus</keyword>
<dbReference type="Gene3D" id="3.30.457.60">
    <property type="match status" value="1"/>
</dbReference>
<dbReference type="SUPFAM" id="SSF75704">
    <property type="entry name" value="Mitotic arrest deficient-like 1, Mad1"/>
    <property type="match status" value="1"/>
</dbReference>
<comment type="similarity">
    <text evidence="2">Belongs to the MAD1 family.</text>
</comment>
<dbReference type="PANTHER" id="PTHR23168:SF0">
    <property type="entry name" value="MITOTIC SPINDLE ASSEMBLY CHECKPOINT PROTEIN MAD1"/>
    <property type="match status" value="1"/>
</dbReference>
<evidence type="ECO:0000256" key="7">
    <source>
        <dbReference type="SAM" id="Coils"/>
    </source>
</evidence>
<comment type="subcellular location">
    <subcellularLocation>
        <location evidence="1">Nucleus</location>
    </subcellularLocation>
</comment>
<evidence type="ECO:0000256" key="8">
    <source>
        <dbReference type="SAM" id="MobiDB-lite"/>
    </source>
</evidence>
<feature type="region of interest" description="Disordered" evidence="8">
    <location>
        <begin position="86"/>
        <end position="108"/>
    </location>
</feature>
<evidence type="ECO:0000313" key="9">
    <source>
        <dbReference type="EMBL" id="CAK9215373.1"/>
    </source>
</evidence>
<evidence type="ECO:0000256" key="2">
    <source>
        <dbReference type="ARBA" id="ARBA00008029"/>
    </source>
</evidence>
<organism evidence="9 10">
    <name type="scientific">Sphagnum troendelagicum</name>
    <dbReference type="NCBI Taxonomy" id="128251"/>
    <lineage>
        <taxon>Eukaryota</taxon>
        <taxon>Viridiplantae</taxon>
        <taxon>Streptophyta</taxon>
        <taxon>Embryophyta</taxon>
        <taxon>Bryophyta</taxon>
        <taxon>Sphagnophytina</taxon>
        <taxon>Sphagnopsida</taxon>
        <taxon>Sphagnales</taxon>
        <taxon>Sphagnaceae</taxon>
        <taxon>Sphagnum</taxon>
    </lineage>
</organism>
<dbReference type="Pfam" id="PF05557">
    <property type="entry name" value="MAD"/>
    <property type="match status" value="1"/>
</dbReference>
<evidence type="ECO:0000256" key="4">
    <source>
        <dbReference type="ARBA" id="ARBA00022776"/>
    </source>
</evidence>
<keyword evidence="4" id="KW-0498">Mitosis</keyword>
<feature type="coiled-coil region" evidence="7">
    <location>
        <begin position="11"/>
        <end position="73"/>
    </location>
</feature>
<keyword evidence="7" id="KW-0175">Coiled coil</keyword>